<dbReference type="RefSeq" id="WP_002690951.1">
    <property type="nucleotide sequence ID" value="NZ_JH600070.1"/>
</dbReference>
<evidence type="ECO:0008006" key="3">
    <source>
        <dbReference type="Google" id="ProtNLM"/>
    </source>
</evidence>
<name>I3CJ33_9GAMM</name>
<dbReference type="InterPro" id="IPR021890">
    <property type="entry name" value="DUF3501"/>
</dbReference>
<protein>
    <recommendedName>
        <fullName evidence="3">DUF3501 domain-containing protein</fullName>
    </recommendedName>
</protein>
<evidence type="ECO:0000313" key="2">
    <source>
        <dbReference type="Proteomes" id="UP000005744"/>
    </source>
</evidence>
<proteinExistence type="predicted"/>
<dbReference type="EMBL" id="JH600070">
    <property type="protein sequence ID" value="EIJ43626.1"/>
    <property type="molecule type" value="Genomic_DNA"/>
</dbReference>
<accession>I3CJ33</accession>
<dbReference type="STRING" id="395493.BegalDRAFT_2791"/>
<sequence length="194" mass="22635">MKKLRREDLFSLEKYAEIRPQFRTEVMAHKSLRRVELGEHVTLYFEDRLTIQYQIQEMLRAERIYEADGIEAELNAYNPLIPDGTNWKATLMLEYENVEIRKQALTRLKGIQEKIWVQVDGLTKIYPIANEDMDRENQEKTAAVHFLRFELDADSCAAVKAGKPVMMGVEHPHYQTNAMVIPENIRASLSTDLH</sequence>
<dbReference type="Pfam" id="PF12007">
    <property type="entry name" value="DUF3501"/>
    <property type="match status" value="1"/>
</dbReference>
<dbReference type="HOGENOM" id="CLU_097886_0_0_6"/>
<dbReference type="OrthoDB" id="9780579at2"/>
<evidence type="ECO:0000313" key="1">
    <source>
        <dbReference type="EMBL" id="EIJ43626.1"/>
    </source>
</evidence>
<keyword evidence="2" id="KW-1185">Reference proteome</keyword>
<gene>
    <name evidence="1" type="ORF">BegalDRAFT_2791</name>
</gene>
<dbReference type="Proteomes" id="UP000005744">
    <property type="component" value="Unassembled WGS sequence"/>
</dbReference>
<reference evidence="1 2" key="1">
    <citation type="submission" date="2011-11" db="EMBL/GenBank/DDBJ databases">
        <title>Improved High-Quality Draft sequence of Beggiatoa alba B18lD.</title>
        <authorList>
            <consortium name="US DOE Joint Genome Institute"/>
            <person name="Lucas S."/>
            <person name="Han J."/>
            <person name="Lapidus A."/>
            <person name="Cheng J.-F."/>
            <person name="Goodwin L."/>
            <person name="Pitluck S."/>
            <person name="Peters L."/>
            <person name="Mikhailova N."/>
            <person name="Held B."/>
            <person name="Detter J.C."/>
            <person name="Han C."/>
            <person name="Tapia R."/>
            <person name="Land M."/>
            <person name="Hauser L."/>
            <person name="Kyrpides N."/>
            <person name="Ivanova N."/>
            <person name="Pagani I."/>
            <person name="Samuel K."/>
            <person name="Teske A."/>
            <person name="Mueller J."/>
            <person name="Woyke T."/>
        </authorList>
    </citation>
    <scope>NUCLEOTIDE SEQUENCE [LARGE SCALE GENOMIC DNA]</scope>
    <source>
        <strain evidence="1 2">B18LD</strain>
    </source>
</reference>
<dbReference type="eggNOG" id="COG0247">
    <property type="taxonomic scope" value="Bacteria"/>
</dbReference>
<dbReference type="AlphaFoldDB" id="I3CJ33"/>
<organism evidence="1 2">
    <name type="scientific">Beggiatoa alba B18LD</name>
    <dbReference type="NCBI Taxonomy" id="395493"/>
    <lineage>
        <taxon>Bacteria</taxon>
        <taxon>Pseudomonadati</taxon>
        <taxon>Pseudomonadota</taxon>
        <taxon>Gammaproteobacteria</taxon>
        <taxon>Thiotrichales</taxon>
        <taxon>Thiotrichaceae</taxon>
        <taxon>Beggiatoa</taxon>
    </lineage>
</organism>